<comment type="caution">
    <text evidence="2">The sequence shown here is derived from an EMBL/GenBank/DDBJ whole genome shotgun (WGS) entry which is preliminary data.</text>
</comment>
<dbReference type="Proteomes" id="UP000676776">
    <property type="component" value="Unassembled WGS sequence"/>
</dbReference>
<protein>
    <recommendedName>
        <fullName evidence="4">PilJ/NarX-like methyl-accepting chemotaxis transducer</fullName>
    </recommendedName>
</protein>
<keyword evidence="1" id="KW-0472">Membrane</keyword>
<proteinExistence type="predicted"/>
<dbReference type="EMBL" id="JAGEVF010000038">
    <property type="protein sequence ID" value="MBO3118087.1"/>
    <property type="molecule type" value="Genomic_DNA"/>
</dbReference>
<keyword evidence="1" id="KW-0812">Transmembrane</keyword>
<sequence>MIKFFRKIRYDLMEKNKTDRYFKYAIGEIILVVIGILIALQINNWNENRKTKNQEINYYCQLVDNLNSDLSNIRLSENSLDVRLETAQRFLINLIKKQDKKDLLIQDWLGVVRSRSFVPTRAAINDITSSGKLEIISNDDYKTAILDYYVQQEQALDIMKINTNQLMDLLFGIKRYTAFGMQEVPKYKQIYDSELQELLKSSDWHKNPTDPIYEGVLNFANMSIILCAREKEVLSNVQDQAEELISLLEGKCENHTN</sequence>
<feature type="transmembrane region" description="Helical" evidence="1">
    <location>
        <begin position="21"/>
        <end position="42"/>
    </location>
</feature>
<dbReference type="InterPro" id="IPR045749">
    <property type="entry name" value="DUF6090"/>
</dbReference>
<name>A0ABS3T5Q3_9FLAO</name>
<evidence type="ECO:0000313" key="2">
    <source>
        <dbReference type="EMBL" id="MBO3118087.1"/>
    </source>
</evidence>
<keyword evidence="3" id="KW-1185">Reference proteome</keyword>
<evidence type="ECO:0000256" key="1">
    <source>
        <dbReference type="SAM" id="Phobius"/>
    </source>
</evidence>
<organism evidence="2 3">
    <name type="scientific">Winogradskyella pelagia</name>
    <dbReference type="NCBI Taxonomy" id="2819984"/>
    <lineage>
        <taxon>Bacteria</taxon>
        <taxon>Pseudomonadati</taxon>
        <taxon>Bacteroidota</taxon>
        <taxon>Flavobacteriia</taxon>
        <taxon>Flavobacteriales</taxon>
        <taxon>Flavobacteriaceae</taxon>
        <taxon>Winogradskyella</taxon>
    </lineage>
</organism>
<dbReference type="RefSeq" id="WP_208155459.1">
    <property type="nucleotide sequence ID" value="NZ_JAGEVF010000038.1"/>
</dbReference>
<reference evidence="2 3" key="1">
    <citation type="submission" date="2021-03" db="EMBL/GenBank/DDBJ databases">
        <title>Winogradskyella sp. nov., isolated from costal sediment.</title>
        <authorList>
            <person name="Gao C."/>
        </authorList>
    </citation>
    <scope>NUCLEOTIDE SEQUENCE [LARGE SCALE GENOMIC DNA]</scope>
    <source>
        <strain evidence="2 3">DF17</strain>
    </source>
</reference>
<gene>
    <name evidence="2" type="ORF">J4050_15145</name>
</gene>
<accession>A0ABS3T5Q3</accession>
<evidence type="ECO:0008006" key="4">
    <source>
        <dbReference type="Google" id="ProtNLM"/>
    </source>
</evidence>
<dbReference type="Pfam" id="PF19578">
    <property type="entry name" value="DUF6090"/>
    <property type="match status" value="1"/>
</dbReference>
<evidence type="ECO:0000313" key="3">
    <source>
        <dbReference type="Proteomes" id="UP000676776"/>
    </source>
</evidence>
<keyword evidence="1" id="KW-1133">Transmembrane helix</keyword>